<evidence type="ECO:0000313" key="2">
    <source>
        <dbReference type="Proteomes" id="UP000251993"/>
    </source>
</evidence>
<dbReference type="Proteomes" id="UP000251993">
    <property type="component" value="Chromosome"/>
</dbReference>
<dbReference type="AlphaFoldDB" id="A0A344TMA0"/>
<dbReference type="KEGG" id="run:DR864_19505"/>
<sequence>MRIIIDVKPQHRNLFIEMAKAVKAKVEIVPEEKKRTKEEFLDNLENSLREAELHSQGKIELKTARELFDEL</sequence>
<keyword evidence="2" id="KW-1185">Reference proteome</keyword>
<gene>
    <name evidence="1" type="ORF">DR864_19505</name>
</gene>
<dbReference type="EMBL" id="CP030850">
    <property type="protein sequence ID" value="AXE19771.1"/>
    <property type="molecule type" value="Genomic_DNA"/>
</dbReference>
<name>A0A344TMA0_9BACT</name>
<evidence type="ECO:0000313" key="1">
    <source>
        <dbReference type="EMBL" id="AXE19771.1"/>
    </source>
</evidence>
<proteinExistence type="predicted"/>
<protein>
    <submittedName>
        <fullName evidence="1">Uncharacterized protein</fullName>
    </submittedName>
</protein>
<dbReference type="RefSeq" id="WP_114068539.1">
    <property type="nucleotide sequence ID" value="NZ_CP030850.1"/>
</dbReference>
<organism evidence="1 2">
    <name type="scientific">Runella rosea</name>
    <dbReference type="NCBI Taxonomy" id="2259595"/>
    <lineage>
        <taxon>Bacteria</taxon>
        <taxon>Pseudomonadati</taxon>
        <taxon>Bacteroidota</taxon>
        <taxon>Cytophagia</taxon>
        <taxon>Cytophagales</taxon>
        <taxon>Spirosomataceae</taxon>
        <taxon>Runella</taxon>
    </lineage>
</organism>
<dbReference type="OrthoDB" id="886540at2"/>
<accession>A0A344TMA0</accession>
<reference evidence="1 2" key="1">
    <citation type="submission" date="2018-07" db="EMBL/GenBank/DDBJ databases">
        <title>Genome sequencing of Runella.</title>
        <authorList>
            <person name="Baek M.-G."/>
            <person name="Yi H."/>
        </authorList>
    </citation>
    <scope>NUCLEOTIDE SEQUENCE [LARGE SCALE GENOMIC DNA]</scope>
    <source>
        <strain evidence="1 2">HYN0085</strain>
    </source>
</reference>